<dbReference type="EMBL" id="JACHEM010000024">
    <property type="protein sequence ID" value="MBB6439601.1"/>
    <property type="molecule type" value="Genomic_DNA"/>
</dbReference>
<organism evidence="1 2">
    <name type="scientific">Streptomyces candidus</name>
    <dbReference type="NCBI Taxonomy" id="67283"/>
    <lineage>
        <taxon>Bacteria</taxon>
        <taxon>Bacillati</taxon>
        <taxon>Actinomycetota</taxon>
        <taxon>Actinomycetes</taxon>
        <taxon>Kitasatosporales</taxon>
        <taxon>Streptomycetaceae</taxon>
        <taxon>Streptomyces</taxon>
    </lineage>
</organism>
<accession>A0A7X0HL75</accession>
<reference evidence="1 2" key="1">
    <citation type="submission" date="2020-08" db="EMBL/GenBank/DDBJ databases">
        <title>Genomic Encyclopedia of Type Strains, Phase IV (KMG-IV): sequencing the most valuable type-strain genomes for metagenomic binning, comparative biology and taxonomic classification.</title>
        <authorList>
            <person name="Goeker M."/>
        </authorList>
    </citation>
    <scope>NUCLEOTIDE SEQUENCE [LARGE SCALE GENOMIC DNA]</scope>
    <source>
        <strain evidence="1 2">DSM 40141</strain>
    </source>
</reference>
<evidence type="ECO:0000313" key="2">
    <source>
        <dbReference type="Proteomes" id="UP000540423"/>
    </source>
</evidence>
<sequence length="110" mass="12489">MTYLWASASLDIEERTPGSAALRMVCEEAAFHLQRCERFTLYLDRTTGHYELFAAQTEACLVAMLRGRHPSVAFRNIRVAGRHGCALRFVPEREWNPPAPPEVPPLFGRC</sequence>
<gene>
    <name evidence="1" type="ORF">HNQ79_006113</name>
</gene>
<protein>
    <submittedName>
        <fullName evidence="1">Uncharacterized protein</fullName>
    </submittedName>
</protein>
<comment type="caution">
    <text evidence="1">The sequence shown here is derived from an EMBL/GenBank/DDBJ whole genome shotgun (WGS) entry which is preliminary data.</text>
</comment>
<dbReference type="RefSeq" id="WP_185036137.1">
    <property type="nucleotide sequence ID" value="NZ_BNBN01000015.1"/>
</dbReference>
<keyword evidence="2" id="KW-1185">Reference proteome</keyword>
<dbReference type="Proteomes" id="UP000540423">
    <property type="component" value="Unassembled WGS sequence"/>
</dbReference>
<dbReference type="AlphaFoldDB" id="A0A7X0HL75"/>
<evidence type="ECO:0000313" key="1">
    <source>
        <dbReference type="EMBL" id="MBB6439601.1"/>
    </source>
</evidence>
<proteinExistence type="predicted"/>
<name>A0A7X0HL75_9ACTN</name>